<dbReference type="GO" id="GO:0016887">
    <property type="term" value="F:ATP hydrolysis activity"/>
    <property type="evidence" value="ECO:0007669"/>
    <property type="project" value="InterPro"/>
</dbReference>
<dbReference type="InterPro" id="IPR050153">
    <property type="entry name" value="Metal_Ion_Import_ABC"/>
</dbReference>
<evidence type="ECO:0000313" key="4">
    <source>
        <dbReference type="Proteomes" id="UP000255523"/>
    </source>
</evidence>
<dbReference type="PANTHER" id="PTHR42734">
    <property type="entry name" value="METAL TRANSPORT SYSTEM ATP-BINDING PROTEIN TM_0124-RELATED"/>
    <property type="match status" value="1"/>
</dbReference>
<evidence type="ECO:0000256" key="1">
    <source>
        <dbReference type="ARBA" id="ARBA00022448"/>
    </source>
</evidence>
<feature type="domain" description="ABC transporter" evidence="2">
    <location>
        <begin position="26"/>
        <end position="66"/>
    </location>
</feature>
<evidence type="ECO:0000313" key="3">
    <source>
        <dbReference type="EMBL" id="SUO03786.1"/>
    </source>
</evidence>
<organism evidence="3 4">
    <name type="scientific">Faecalicoccus pleomorphus</name>
    <dbReference type="NCBI Taxonomy" id="1323"/>
    <lineage>
        <taxon>Bacteria</taxon>
        <taxon>Bacillati</taxon>
        <taxon>Bacillota</taxon>
        <taxon>Erysipelotrichia</taxon>
        <taxon>Erysipelotrichales</taxon>
        <taxon>Erysipelotrichaceae</taxon>
        <taxon>Faecalicoccus</taxon>
    </lineage>
</organism>
<dbReference type="EC" id="3.6.3.-" evidence="3"/>
<accession>A0A380LPM4</accession>
<reference evidence="3 4" key="1">
    <citation type="submission" date="2018-06" db="EMBL/GenBank/DDBJ databases">
        <authorList>
            <consortium name="Pathogen Informatics"/>
            <person name="Doyle S."/>
        </authorList>
    </citation>
    <scope>NUCLEOTIDE SEQUENCE [LARGE SCALE GENOMIC DNA]</scope>
    <source>
        <strain evidence="3 4">NCTC11087</strain>
    </source>
</reference>
<name>A0A380LPM4_9FIRM</name>
<dbReference type="GeneID" id="77461638"/>
<dbReference type="OrthoDB" id="95687at2"/>
<dbReference type="Proteomes" id="UP000255523">
    <property type="component" value="Unassembled WGS sequence"/>
</dbReference>
<dbReference type="InterPro" id="IPR027417">
    <property type="entry name" value="P-loop_NTPase"/>
</dbReference>
<proteinExistence type="predicted"/>
<dbReference type="AlphaFoldDB" id="A0A380LPM4"/>
<dbReference type="GO" id="GO:0005524">
    <property type="term" value="F:ATP binding"/>
    <property type="evidence" value="ECO:0007669"/>
    <property type="project" value="InterPro"/>
</dbReference>
<dbReference type="EMBL" id="UHFX01000003">
    <property type="protein sequence ID" value="SUO03786.1"/>
    <property type="molecule type" value="Genomic_DNA"/>
</dbReference>
<dbReference type="RefSeq" id="WP_022789159.1">
    <property type="nucleotide sequence ID" value="NZ_UHFX01000003.1"/>
</dbReference>
<protein>
    <submittedName>
        <fullName evidence="3">ABC-type multidrug/protein/lipid transport system, ATPase component</fullName>
        <ecNumber evidence="3">3.6.3.-</ecNumber>
    </submittedName>
</protein>
<dbReference type="InterPro" id="IPR003439">
    <property type="entry name" value="ABC_transporter-like_ATP-bd"/>
</dbReference>
<dbReference type="Pfam" id="PF00005">
    <property type="entry name" value="ABC_tran"/>
    <property type="match status" value="1"/>
</dbReference>
<keyword evidence="4" id="KW-1185">Reference proteome</keyword>
<dbReference type="SUPFAM" id="SSF52540">
    <property type="entry name" value="P-loop containing nucleoside triphosphate hydrolases"/>
    <property type="match status" value="1"/>
</dbReference>
<evidence type="ECO:0000259" key="2">
    <source>
        <dbReference type="Pfam" id="PF00005"/>
    </source>
</evidence>
<dbReference type="Gene3D" id="3.40.50.300">
    <property type="entry name" value="P-loop containing nucleotide triphosphate hydrolases"/>
    <property type="match status" value="1"/>
</dbReference>
<gene>
    <name evidence="3" type="primary">metN2_1</name>
    <name evidence="3" type="ORF">NCTC11087_00658</name>
</gene>
<sequence length="137" mass="15863">MTLGKKGSKYSLEELISLFHLETIFDPKREELKKEQQNISGAEKQRICVARALYRNKKWLFLDEAFSAMDKGTSQEIHNLILSDSNITVVSIEHQITRKILLLYDEVLLVDHKKIKRCSVSEYVNQHKQLQSGFGNV</sequence>
<keyword evidence="1" id="KW-0813">Transport</keyword>
<keyword evidence="3" id="KW-0378">Hydrolase</keyword>